<dbReference type="OrthoDB" id="5672843at2"/>
<name>A0A3A1YPP3_9GAMM</name>
<proteinExistence type="predicted"/>
<dbReference type="AlphaFoldDB" id="A0A3A1YPP3"/>
<sequence length="324" mass="37759">MSLRTPRFKNEFLALQNIKVEGNLLIKTDLSNIVDKSIVDYVSNKQDSNYTFGILDFTGTAFEATAVGAMPVVFESDVGKQGVERNATIHTYYKSAYNIKYFLSNIDFILEEDREFFTNLVKNSLIFTPQYSYVDRTKAQLAGKVSHIQTIQSYVTLGMSDYYMTIGDINKCTTINEQFRYMTKVLLNTTYDANYNIFVGTQKVSYVDLKAHTKDNLFKFVYMYFYRLYDMTLNKHLKVNSCIVISGLRHLFDLNNYRTFMINEQEAKDRLYKIKSLIIELLEKGKDYNLFFILLDMNNDDYDLLSNYCFAIESEVGSLQLEYN</sequence>
<organism evidence="1 2">
    <name type="scientific">Psittacicella gerlachiana</name>
    <dbReference type="NCBI Taxonomy" id="2028574"/>
    <lineage>
        <taxon>Bacteria</taxon>
        <taxon>Pseudomonadati</taxon>
        <taxon>Pseudomonadota</taxon>
        <taxon>Gammaproteobacteria</taxon>
        <taxon>Pasteurellales</taxon>
        <taxon>Psittacicellaceae</taxon>
        <taxon>Psittacicella</taxon>
    </lineage>
</organism>
<comment type="caution">
    <text evidence="1">The sequence shown here is derived from an EMBL/GenBank/DDBJ whole genome shotgun (WGS) entry which is preliminary data.</text>
</comment>
<dbReference type="EMBL" id="NRJF01000001">
    <property type="protein sequence ID" value="RIY38930.1"/>
    <property type="molecule type" value="Genomic_DNA"/>
</dbReference>
<reference evidence="1 2" key="1">
    <citation type="submission" date="2017-08" db="EMBL/GenBank/DDBJ databases">
        <title>Reclassification of Bisgaard taxon 37 and 44.</title>
        <authorList>
            <person name="Christensen H."/>
        </authorList>
    </citation>
    <scope>NUCLEOTIDE SEQUENCE [LARGE SCALE GENOMIC DNA]</scope>
    <source>
        <strain evidence="1 2">EEAB3T1</strain>
    </source>
</reference>
<evidence type="ECO:0000313" key="1">
    <source>
        <dbReference type="EMBL" id="RIY38930.1"/>
    </source>
</evidence>
<evidence type="ECO:0000313" key="2">
    <source>
        <dbReference type="Proteomes" id="UP000265964"/>
    </source>
</evidence>
<gene>
    <name evidence="1" type="ORF">CKF59_00070</name>
</gene>
<dbReference type="Proteomes" id="UP000265964">
    <property type="component" value="Unassembled WGS sequence"/>
</dbReference>
<dbReference type="RefSeq" id="WP_119533946.1">
    <property type="nucleotide sequence ID" value="NZ_NRJF01000001.1"/>
</dbReference>
<keyword evidence="2" id="KW-1185">Reference proteome</keyword>
<accession>A0A3A1YPP3</accession>
<protein>
    <submittedName>
        <fullName evidence="1">Uncharacterized protein</fullName>
    </submittedName>
</protein>